<reference evidence="2 3" key="1">
    <citation type="submission" date="2022-12" db="EMBL/GenBank/DDBJ databases">
        <title>Two new species, Stenotrophomonas aracearum and Stenotrophomonas oahuensis, isolated from Anthurium (Araceae family) in Hawaii.</title>
        <authorList>
            <person name="Chunag S.C."/>
            <person name="Dobhal S."/>
            <person name="Alvarez A."/>
            <person name="Arif M."/>
        </authorList>
    </citation>
    <scope>NUCLEOTIDE SEQUENCE [LARGE SCALE GENOMIC DNA]</scope>
    <source>
        <strain evidence="2 3">A5586</strain>
    </source>
</reference>
<evidence type="ECO:0000313" key="2">
    <source>
        <dbReference type="EMBL" id="WNH52939.1"/>
    </source>
</evidence>
<feature type="signal peptide" evidence="1">
    <location>
        <begin position="1"/>
        <end position="18"/>
    </location>
</feature>
<dbReference type="EMBL" id="CP115541">
    <property type="protein sequence ID" value="WNH52939.1"/>
    <property type="molecule type" value="Genomic_DNA"/>
</dbReference>
<evidence type="ECO:0000313" key="3">
    <source>
        <dbReference type="Proteomes" id="UP001302072"/>
    </source>
</evidence>
<dbReference type="RefSeq" id="WP_311192107.1">
    <property type="nucleotide sequence ID" value="NZ_CP115541.1"/>
</dbReference>
<organism evidence="2 3">
    <name type="scientific">Stenotrophomonas oahuensis</name>
    <dbReference type="NCBI Taxonomy" id="3003271"/>
    <lineage>
        <taxon>Bacteria</taxon>
        <taxon>Pseudomonadati</taxon>
        <taxon>Pseudomonadota</taxon>
        <taxon>Gammaproteobacteria</taxon>
        <taxon>Lysobacterales</taxon>
        <taxon>Lysobacteraceae</taxon>
        <taxon>Stenotrophomonas</taxon>
    </lineage>
</organism>
<feature type="chain" id="PRO_5046999257" evidence="1">
    <location>
        <begin position="19"/>
        <end position="286"/>
    </location>
</feature>
<protein>
    <submittedName>
        <fullName evidence="2">Uncharacterized protein</fullName>
    </submittedName>
</protein>
<sequence length="286" mass="32477">MKKLFWMMLAALPMQAMANGDDPIAYKCYYCTPAEMEDVALAQGVGRHYVYDYASRSIMGFEVAQAGGNLVANPFKAESWVDRQFRGMAALYDVTTSSMTIRFDEVKLLAPGTEHGREIGRMLWGHHLSALHPDHAEARETIHRYLTEHPELVFLDTTTSGGRLLKFAHSIENPAPILATMHMGEEFLWGGRMRVDFYFDHATRHWHFLDAKAGGSYFVQNSRDDFAPAEGRFTFDHHYNRPELPLAAFIERAGWASLPVHGEVVPGKTRSVRCERTTDDIQCYLD</sequence>
<evidence type="ECO:0000256" key="1">
    <source>
        <dbReference type="SAM" id="SignalP"/>
    </source>
</evidence>
<proteinExistence type="predicted"/>
<keyword evidence="1" id="KW-0732">Signal</keyword>
<accession>A0ABY9YPY3</accession>
<name>A0ABY9YPY3_9GAMM</name>
<keyword evidence="3" id="KW-1185">Reference proteome</keyword>
<gene>
    <name evidence="2" type="ORF">PDM29_01335</name>
</gene>
<dbReference type="Proteomes" id="UP001302072">
    <property type="component" value="Chromosome"/>
</dbReference>